<feature type="transmembrane region" description="Helical" evidence="6">
    <location>
        <begin position="292"/>
        <end position="310"/>
    </location>
</feature>
<evidence type="ECO:0000256" key="5">
    <source>
        <dbReference type="ARBA" id="ARBA00023136"/>
    </source>
</evidence>
<sequence>MDFLSIFSAALGSAIGPIAAIYALAAIGLNMHFGYTGLLNFGQVGFMLVGAYGVAVSVLTFGLPIWAGFLASIACAIVLALLLGIPTLRLRADYLAICTIGVAEVVRLIYRAPVARDLTGGVYGRQGFADGFDDANPFTDGLDLGIVSFRASDLWVMVWAWGLVGLATLVMWLLMHSPWGRVIKGIREDEEAVRSLGKNVFLYKMQSLVLGGVFGALAGALIGLNQQTVTPDQFMPQVTFYLWAMLLLGGAGRTLGPIIGSMAMWFLLTLFDEILRGLDSIDMLPFFGGPEVGAMRHAIVGLVLVLLIIYRPQGIVGDRKEMLVNVK</sequence>
<dbReference type="InterPro" id="IPR043428">
    <property type="entry name" value="LivM-like"/>
</dbReference>
<evidence type="ECO:0000313" key="8">
    <source>
        <dbReference type="Proteomes" id="UP000240542"/>
    </source>
</evidence>
<comment type="subcellular location">
    <subcellularLocation>
        <location evidence="1">Cell membrane</location>
        <topology evidence="1">Multi-pass membrane protein</topology>
    </subcellularLocation>
</comment>
<evidence type="ECO:0000256" key="4">
    <source>
        <dbReference type="ARBA" id="ARBA00022989"/>
    </source>
</evidence>
<feature type="transmembrane region" description="Helical" evidence="6">
    <location>
        <begin position="37"/>
        <end position="59"/>
    </location>
</feature>
<dbReference type="OrthoDB" id="9814461at2"/>
<dbReference type="Proteomes" id="UP000240542">
    <property type="component" value="Unassembled WGS sequence"/>
</dbReference>
<evidence type="ECO:0000256" key="1">
    <source>
        <dbReference type="ARBA" id="ARBA00004651"/>
    </source>
</evidence>
<feature type="transmembrane region" description="Helical" evidence="6">
    <location>
        <begin position="208"/>
        <end position="228"/>
    </location>
</feature>
<accession>A0A2P8CNK0</accession>
<evidence type="ECO:0000256" key="6">
    <source>
        <dbReference type="SAM" id="Phobius"/>
    </source>
</evidence>
<feature type="transmembrane region" description="Helical" evidence="6">
    <location>
        <begin position="154"/>
        <end position="174"/>
    </location>
</feature>
<keyword evidence="8" id="KW-1185">Reference proteome</keyword>
<feature type="transmembrane region" description="Helical" evidence="6">
    <location>
        <begin position="240"/>
        <end position="271"/>
    </location>
</feature>
<dbReference type="GO" id="GO:0015658">
    <property type="term" value="F:branched-chain amino acid transmembrane transporter activity"/>
    <property type="evidence" value="ECO:0007669"/>
    <property type="project" value="InterPro"/>
</dbReference>
<feature type="transmembrane region" description="Helical" evidence="6">
    <location>
        <begin position="65"/>
        <end position="85"/>
    </location>
</feature>
<keyword evidence="3 6" id="KW-0812">Transmembrane</keyword>
<comment type="caution">
    <text evidence="7">The sequence shown here is derived from an EMBL/GenBank/DDBJ whole genome shotgun (WGS) entry which is preliminary data.</text>
</comment>
<evidence type="ECO:0000256" key="3">
    <source>
        <dbReference type="ARBA" id="ARBA00022692"/>
    </source>
</evidence>
<dbReference type="PANTHER" id="PTHR30482">
    <property type="entry name" value="HIGH-AFFINITY BRANCHED-CHAIN AMINO ACID TRANSPORT SYSTEM PERMEASE"/>
    <property type="match status" value="1"/>
</dbReference>
<evidence type="ECO:0000313" key="7">
    <source>
        <dbReference type="EMBL" id="PSK86533.1"/>
    </source>
</evidence>
<feature type="transmembrane region" description="Helical" evidence="6">
    <location>
        <begin position="6"/>
        <end position="25"/>
    </location>
</feature>
<dbReference type="InterPro" id="IPR001851">
    <property type="entry name" value="ABC_transp_permease"/>
</dbReference>
<dbReference type="EMBL" id="PYGA01000034">
    <property type="protein sequence ID" value="PSK86533.1"/>
    <property type="molecule type" value="Genomic_DNA"/>
</dbReference>
<name>A0A2P8CNK0_9ACTN</name>
<dbReference type="Pfam" id="PF02653">
    <property type="entry name" value="BPD_transp_2"/>
    <property type="match status" value="1"/>
</dbReference>
<dbReference type="RefSeq" id="WP_106586693.1">
    <property type="nucleotide sequence ID" value="NZ_PYGA01000034.1"/>
</dbReference>
<gene>
    <name evidence="7" type="ORF">CLV63_13419</name>
</gene>
<dbReference type="AlphaFoldDB" id="A0A2P8CNK0"/>
<dbReference type="PANTHER" id="PTHR30482:SF10">
    <property type="entry name" value="HIGH-AFFINITY BRANCHED-CHAIN AMINO ACID TRANSPORT PROTEIN BRAE"/>
    <property type="match status" value="1"/>
</dbReference>
<keyword evidence="5 6" id="KW-0472">Membrane</keyword>
<proteinExistence type="predicted"/>
<evidence type="ECO:0000256" key="2">
    <source>
        <dbReference type="ARBA" id="ARBA00022475"/>
    </source>
</evidence>
<keyword evidence="4 6" id="KW-1133">Transmembrane helix</keyword>
<dbReference type="CDD" id="cd06581">
    <property type="entry name" value="TM_PBP1_LivM_like"/>
    <property type="match status" value="1"/>
</dbReference>
<keyword evidence="2" id="KW-1003">Cell membrane</keyword>
<dbReference type="GO" id="GO:0005886">
    <property type="term" value="C:plasma membrane"/>
    <property type="evidence" value="ECO:0007669"/>
    <property type="project" value="UniProtKB-SubCell"/>
</dbReference>
<organism evidence="7 8">
    <name type="scientific">Murinocardiopsis flavida</name>
    <dbReference type="NCBI Taxonomy" id="645275"/>
    <lineage>
        <taxon>Bacteria</taxon>
        <taxon>Bacillati</taxon>
        <taxon>Actinomycetota</taxon>
        <taxon>Actinomycetes</taxon>
        <taxon>Streptosporangiales</taxon>
        <taxon>Nocardiopsidaceae</taxon>
        <taxon>Murinocardiopsis</taxon>
    </lineage>
</organism>
<protein>
    <submittedName>
        <fullName evidence="7">Amino acid/amide ABC transporter membrane protein 2 (HAAT family)</fullName>
    </submittedName>
</protein>
<reference evidence="7 8" key="1">
    <citation type="submission" date="2018-03" db="EMBL/GenBank/DDBJ databases">
        <title>Genomic Encyclopedia of Archaeal and Bacterial Type Strains, Phase II (KMG-II): from individual species to whole genera.</title>
        <authorList>
            <person name="Goeker M."/>
        </authorList>
    </citation>
    <scope>NUCLEOTIDE SEQUENCE [LARGE SCALE GENOMIC DNA]</scope>
    <source>
        <strain evidence="7 8">DSM 45312</strain>
    </source>
</reference>